<dbReference type="EMBL" id="CP062983">
    <property type="protein sequence ID" value="QPC82836.1"/>
    <property type="molecule type" value="Genomic_DNA"/>
</dbReference>
<evidence type="ECO:0000313" key="2">
    <source>
        <dbReference type="Proteomes" id="UP000594468"/>
    </source>
</evidence>
<accession>A0A7S8E9G3</accession>
<protein>
    <submittedName>
        <fullName evidence="1">DUF3224 domain-containing protein</fullName>
    </submittedName>
</protein>
<sequence>MTQGKAAFALKSWDEKPYIEMDDGAKMTKSTITYTYTGDIEGESNLEYLMYYRADESGHVIGLERIVGKLAGKDGSFVIRHDGTFDQTGVHTTWEVIEGSGSGELVGLRGSGTLDLAGHMEQYPTDFTYELG</sequence>
<dbReference type="AlphaFoldDB" id="A0A7S8E9G3"/>
<proteinExistence type="predicted"/>
<name>A0A7S8E9G3_9CHLR</name>
<evidence type="ECO:0000313" key="1">
    <source>
        <dbReference type="EMBL" id="QPC82836.1"/>
    </source>
</evidence>
<dbReference type="Proteomes" id="UP000594468">
    <property type="component" value="Chromosome"/>
</dbReference>
<dbReference type="Pfam" id="PF11528">
    <property type="entry name" value="DUF3224"/>
    <property type="match status" value="1"/>
</dbReference>
<dbReference type="Gene3D" id="2.40.350.10">
    <property type="entry name" value="SO1590-like"/>
    <property type="match status" value="1"/>
</dbReference>
<dbReference type="SUPFAM" id="SSF159238">
    <property type="entry name" value="SO1590-like"/>
    <property type="match status" value="1"/>
</dbReference>
<keyword evidence="2" id="KW-1185">Reference proteome</keyword>
<dbReference type="KEGG" id="pmet:G4Y79_00220"/>
<dbReference type="InterPro" id="IPR023159">
    <property type="entry name" value="SO1590-like_sf"/>
</dbReference>
<dbReference type="InterPro" id="IPR021607">
    <property type="entry name" value="DUF3224"/>
</dbReference>
<dbReference type="RefSeq" id="WP_195170905.1">
    <property type="nucleotide sequence ID" value="NZ_CP062983.1"/>
</dbReference>
<reference evidence="1 2" key="1">
    <citation type="submission" date="2020-02" db="EMBL/GenBank/DDBJ databases">
        <authorList>
            <person name="Zheng R.K."/>
            <person name="Sun C.M."/>
        </authorList>
    </citation>
    <scope>NUCLEOTIDE SEQUENCE [LARGE SCALE GENOMIC DNA]</scope>
    <source>
        <strain evidence="2">rifampicinis</strain>
    </source>
</reference>
<organism evidence="1 2">
    <name type="scientific">Phototrophicus methaneseepsis</name>
    <dbReference type="NCBI Taxonomy" id="2710758"/>
    <lineage>
        <taxon>Bacteria</taxon>
        <taxon>Bacillati</taxon>
        <taxon>Chloroflexota</taxon>
        <taxon>Candidatus Thermofontia</taxon>
        <taxon>Phototrophicales</taxon>
        <taxon>Phototrophicaceae</taxon>
        <taxon>Phototrophicus</taxon>
    </lineage>
</organism>
<gene>
    <name evidence="1" type="ORF">G4Y79_00220</name>
</gene>